<dbReference type="PANTHER" id="PTHR36766">
    <property type="entry name" value="PLANT BROAD-SPECTRUM MILDEW RESISTANCE PROTEIN RPW8"/>
    <property type="match status" value="1"/>
</dbReference>
<evidence type="ECO:0000259" key="7">
    <source>
        <dbReference type="Pfam" id="PF00931"/>
    </source>
</evidence>
<evidence type="ECO:0000259" key="10">
    <source>
        <dbReference type="Pfam" id="PF25019"/>
    </source>
</evidence>
<evidence type="ECO:0000256" key="2">
    <source>
        <dbReference type="ARBA" id="ARBA00022737"/>
    </source>
</evidence>
<evidence type="ECO:0000256" key="4">
    <source>
        <dbReference type="ARBA" id="ARBA00022821"/>
    </source>
</evidence>
<dbReference type="InterPro" id="IPR042197">
    <property type="entry name" value="Apaf_helical"/>
</dbReference>
<dbReference type="FunFam" id="3.40.50.300:FF:001091">
    <property type="entry name" value="Probable disease resistance protein At1g61300"/>
    <property type="match status" value="1"/>
</dbReference>
<sequence length="1034" mass="118305">MVDAIVSAVLEQLISAAVGEAEEQVRLVVGVEQDVEKLKRNFRAIQAVLVDAEQKQVKEETVRLWLDQLKDASYDMEDVLDEWITARLKLQIEGAPHQRKKKVCSFIPASCFGVQQVFVRRDIALKIKAINERLDEIAEQKGMFNFNMNVIMSIETPGRVQSVSFIDEDRVCGRDDEKNKLIRKLLSESSEEQKAVQIISVVGMGGIGKTTLAQMAYNDPDVRNHFKIRMWVCVSDPFDEFSVAKSIIEGLEGETSNLGSLQSYLLRIYEAIAKKKFLLVLDDVWNDDRTKWEPLNHCLMNGQCGSKILVTTRKETVSRMMESTNVMFIEELSESECWRLFQQLAFFGRSPSECENLEEIGRKIVHKCKGLPLAAKTIGSLLCFKRTEEEWQSILDSELWKVEEFENDLFGPLLMSFNDLPSRIKRCFTFCAVFPKDWDIKKDELIKLWMAQGYITPKENKEMEIIGGEYFDYLATRSFFQDFVKHGVNTVRKCKMHDVIHDFAQFLSKNERFSIGVDDPKESTSMEKLRHFMLVLGKSVAFPVSIFKARKLRSLLIVGPICEIPKEIENFMYLRFLKLSKAEIVELPETCCELFNLQTLEMEDCCNLKRLPQEIGKLVNLRYLIYNDSYLHYLPRGIERLTCLRTLSEFVVSRSGGKYGSKASNLEGLRHLNHLRGFLAIVGLGNVKDVDEAKNAELEKKKNLFRLELWFNNKEEEEEEESMEENQANQGAISEALRLPPNLESLEIWEYKGKAVFENWIVSLNKLKKLFLINCYNCEIMPPLGKLPLLESLKIRNMNVKKVGDEFLGIKSNHSSGPAIAFPKLKHLKFMKLSEWEEWDFGITRSGKEEITIMPQLNSRKFLYTRTGKTGDDMCQEAAITTDPQGKEYLLHLATPKKLKILDCPELETCYIMGTGIIRNNLSAKHTRTNVLNGTGDHCLSGLLYSIIGSLAQMKKYNRGKMALMSWILKPLQLLANPGFPSAAEICIMMPGFLEPSIDTCMTRPKSAWTNVVDETSDHGLSRCLLINRGVCCR</sequence>
<dbReference type="Proteomes" id="UP001428341">
    <property type="component" value="Unassembled WGS sequence"/>
</dbReference>
<gene>
    <name evidence="11" type="ORF">WN944_021989</name>
</gene>
<keyword evidence="4" id="KW-0611">Plant defense</keyword>
<dbReference type="InterPro" id="IPR027417">
    <property type="entry name" value="P-loop_NTPase"/>
</dbReference>
<keyword evidence="2" id="KW-0677">Repeat</keyword>
<dbReference type="Gene3D" id="1.10.10.10">
    <property type="entry name" value="Winged helix-like DNA-binding domain superfamily/Winged helix DNA-binding domain"/>
    <property type="match status" value="1"/>
</dbReference>
<name>A0AAP0QVT0_9ROSI</name>
<organism evidence="11 12">
    <name type="scientific">Citrus x changshan-huyou</name>
    <dbReference type="NCBI Taxonomy" id="2935761"/>
    <lineage>
        <taxon>Eukaryota</taxon>
        <taxon>Viridiplantae</taxon>
        <taxon>Streptophyta</taxon>
        <taxon>Embryophyta</taxon>
        <taxon>Tracheophyta</taxon>
        <taxon>Spermatophyta</taxon>
        <taxon>Magnoliopsida</taxon>
        <taxon>eudicotyledons</taxon>
        <taxon>Gunneridae</taxon>
        <taxon>Pentapetalae</taxon>
        <taxon>rosids</taxon>
        <taxon>malvids</taxon>
        <taxon>Sapindales</taxon>
        <taxon>Rutaceae</taxon>
        <taxon>Aurantioideae</taxon>
        <taxon>Citrus</taxon>
    </lineage>
</organism>
<dbReference type="InterPro" id="IPR041118">
    <property type="entry name" value="Rx_N"/>
</dbReference>
<dbReference type="InterPro" id="IPR058922">
    <property type="entry name" value="WHD_DRP"/>
</dbReference>
<feature type="domain" description="R13L1/DRL21-like LRR repeat region" evidence="10">
    <location>
        <begin position="666"/>
        <end position="798"/>
    </location>
</feature>
<dbReference type="EMBL" id="JBCGBO010000001">
    <property type="protein sequence ID" value="KAK9229032.1"/>
    <property type="molecule type" value="Genomic_DNA"/>
</dbReference>
<dbReference type="InterPro" id="IPR056789">
    <property type="entry name" value="LRR_R13L1-DRL21"/>
</dbReference>
<feature type="domain" description="Disease resistance N-terminal" evidence="8">
    <location>
        <begin position="5"/>
        <end position="100"/>
    </location>
</feature>
<comment type="caution">
    <text evidence="11">The sequence shown here is derived from an EMBL/GenBank/DDBJ whole genome shotgun (WGS) entry which is preliminary data.</text>
</comment>
<dbReference type="InterPro" id="IPR036388">
    <property type="entry name" value="WH-like_DNA-bd_sf"/>
</dbReference>
<dbReference type="GO" id="GO:0043531">
    <property type="term" value="F:ADP binding"/>
    <property type="evidence" value="ECO:0007669"/>
    <property type="project" value="InterPro"/>
</dbReference>
<keyword evidence="3" id="KW-0547">Nucleotide-binding</keyword>
<dbReference type="InterPro" id="IPR002182">
    <property type="entry name" value="NB-ARC"/>
</dbReference>
<keyword evidence="1" id="KW-0433">Leucine-rich repeat</keyword>
<dbReference type="FunFam" id="1.10.10.10:FF:000322">
    <property type="entry name" value="Probable disease resistance protein At1g63360"/>
    <property type="match status" value="1"/>
</dbReference>
<dbReference type="PRINTS" id="PR00364">
    <property type="entry name" value="DISEASERSIST"/>
</dbReference>
<dbReference type="Gene3D" id="1.20.5.4130">
    <property type="match status" value="1"/>
</dbReference>
<evidence type="ECO:0000256" key="3">
    <source>
        <dbReference type="ARBA" id="ARBA00022741"/>
    </source>
</evidence>
<dbReference type="GO" id="GO:0005524">
    <property type="term" value="F:ATP binding"/>
    <property type="evidence" value="ECO:0007669"/>
    <property type="project" value="UniProtKB-KW"/>
</dbReference>
<dbReference type="CDD" id="cd14798">
    <property type="entry name" value="RX-CC_like"/>
    <property type="match status" value="1"/>
</dbReference>
<evidence type="ECO:0000256" key="1">
    <source>
        <dbReference type="ARBA" id="ARBA00022614"/>
    </source>
</evidence>
<evidence type="ECO:0000256" key="6">
    <source>
        <dbReference type="SAM" id="Coils"/>
    </source>
</evidence>
<dbReference type="PANTHER" id="PTHR36766:SF45">
    <property type="entry name" value="NB-ARC DOMAIN-CONTAINING PROTEIN"/>
    <property type="match status" value="1"/>
</dbReference>
<dbReference type="GO" id="GO:0051707">
    <property type="term" value="P:response to other organism"/>
    <property type="evidence" value="ECO:0007669"/>
    <property type="project" value="UniProtKB-ARBA"/>
</dbReference>
<evidence type="ECO:0000259" key="8">
    <source>
        <dbReference type="Pfam" id="PF18052"/>
    </source>
</evidence>
<dbReference type="Gene3D" id="3.80.10.10">
    <property type="entry name" value="Ribonuclease Inhibitor"/>
    <property type="match status" value="1"/>
</dbReference>
<reference evidence="11 12" key="1">
    <citation type="submission" date="2024-05" db="EMBL/GenBank/DDBJ databases">
        <title>Haplotype-resolved chromosome-level genome assembly of Huyou (Citrus changshanensis).</title>
        <authorList>
            <person name="Miao C."/>
            <person name="Chen W."/>
            <person name="Wu Y."/>
            <person name="Wang L."/>
            <person name="Zhao S."/>
            <person name="Grierson D."/>
            <person name="Xu C."/>
            <person name="Chen K."/>
        </authorList>
    </citation>
    <scope>NUCLEOTIDE SEQUENCE [LARGE SCALE GENOMIC DNA]</scope>
    <source>
        <strain evidence="11">01-14</strain>
        <tissue evidence="11">Leaf</tissue>
    </source>
</reference>
<keyword evidence="6" id="KW-0175">Coiled coil</keyword>
<dbReference type="AlphaFoldDB" id="A0AAP0QVT0"/>
<evidence type="ECO:0000259" key="9">
    <source>
        <dbReference type="Pfam" id="PF23559"/>
    </source>
</evidence>
<dbReference type="SUPFAM" id="SSF52540">
    <property type="entry name" value="P-loop containing nucleoside triphosphate hydrolases"/>
    <property type="match status" value="1"/>
</dbReference>
<feature type="coiled-coil region" evidence="6">
    <location>
        <begin position="21"/>
        <end position="55"/>
    </location>
</feature>
<dbReference type="InterPro" id="IPR038005">
    <property type="entry name" value="RX-like_CC"/>
</dbReference>
<dbReference type="SUPFAM" id="SSF52058">
    <property type="entry name" value="L domain-like"/>
    <property type="match status" value="1"/>
</dbReference>
<keyword evidence="12" id="KW-1185">Reference proteome</keyword>
<accession>A0AAP0QVT0</accession>
<dbReference type="Gene3D" id="1.10.8.430">
    <property type="entry name" value="Helical domain of apoptotic protease-activating factors"/>
    <property type="match status" value="1"/>
</dbReference>
<dbReference type="Pfam" id="PF23559">
    <property type="entry name" value="WHD_DRP"/>
    <property type="match status" value="1"/>
</dbReference>
<evidence type="ECO:0000256" key="5">
    <source>
        <dbReference type="ARBA" id="ARBA00022840"/>
    </source>
</evidence>
<keyword evidence="5" id="KW-0067">ATP-binding</keyword>
<proteinExistence type="predicted"/>
<evidence type="ECO:0000313" key="11">
    <source>
        <dbReference type="EMBL" id="KAK9229032.1"/>
    </source>
</evidence>
<evidence type="ECO:0000313" key="12">
    <source>
        <dbReference type="Proteomes" id="UP001428341"/>
    </source>
</evidence>
<protein>
    <submittedName>
        <fullName evidence="11">Uncharacterized protein</fullName>
    </submittedName>
</protein>
<dbReference type="Pfam" id="PF00931">
    <property type="entry name" value="NB-ARC"/>
    <property type="match status" value="1"/>
</dbReference>
<dbReference type="Pfam" id="PF18052">
    <property type="entry name" value="Rx_N"/>
    <property type="match status" value="1"/>
</dbReference>
<feature type="domain" description="Disease resistance protein winged helix" evidence="9">
    <location>
        <begin position="433"/>
        <end position="504"/>
    </location>
</feature>
<feature type="domain" description="NB-ARC" evidence="7">
    <location>
        <begin position="175"/>
        <end position="346"/>
    </location>
</feature>
<dbReference type="GO" id="GO:0006952">
    <property type="term" value="P:defense response"/>
    <property type="evidence" value="ECO:0007669"/>
    <property type="project" value="UniProtKB-KW"/>
</dbReference>
<dbReference type="InterPro" id="IPR032675">
    <property type="entry name" value="LRR_dom_sf"/>
</dbReference>
<dbReference type="Gene3D" id="3.40.50.300">
    <property type="entry name" value="P-loop containing nucleotide triphosphate hydrolases"/>
    <property type="match status" value="1"/>
</dbReference>
<dbReference type="Pfam" id="PF25019">
    <property type="entry name" value="LRR_R13L1-DRL21"/>
    <property type="match status" value="1"/>
</dbReference>